<feature type="domain" description="Man1/Src1-like C-terminal" evidence="9">
    <location>
        <begin position="89"/>
        <end position="344"/>
    </location>
</feature>
<comment type="caution">
    <text evidence="10">The sequence shown here is derived from an EMBL/GenBank/DDBJ whole genome shotgun (WGS) entry which is preliminary data.</text>
</comment>
<name>A0A833RIR6_9POAL</name>
<dbReference type="EMBL" id="SWLB01000008">
    <property type="protein sequence ID" value="KAF3336038.1"/>
    <property type="molecule type" value="Genomic_DNA"/>
</dbReference>
<dbReference type="GO" id="GO:0005783">
    <property type="term" value="C:endoplasmic reticulum"/>
    <property type="evidence" value="ECO:0007669"/>
    <property type="project" value="TreeGrafter"/>
</dbReference>
<dbReference type="Gene3D" id="1.10.10.1180">
    <property type="entry name" value="MAN1, winged-helix domain"/>
    <property type="match status" value="1"/>
</dbReference>
<keyword evidence="11" id="KW-1185">Reference proteome</keyword>
<dbReference type="GO" id="GO:0034399">
    <property type="term" value="C:nuclear periphery"/>
    <property type="evidence" value="ECO:0007669"/>
    <property type="project" value="TreeGrafter"/>
</dbReference>
<keyword evidence="2" id="KW-0597">Phosphoprotein</keyword>
<keyword evidence="5 8" id="KW-0472">Membrane</keyword>
<evidence type="ECO:0000256" key="8">
    <source>
        <dbReference type="SAM" id="Phobius"/>
    </source>
</evidence>
<proteinExistence type="predicted"/>
<feature type="transmembrane region" description="Helical" evidence="8">
    <location>
        <begin position="41"/>
        <end position="62"/>
    </location>
</feature>
<dbReference type="GO" id="GO:0071763">
    <property type="term" value="P:nuclear membrane organization"/>
    <property type="evidence" value="ECO:0007669"/>
    <property type="project" value="TreeGrafter"/>
</dbReference>
<evidence type="ECO:0000259" key="9">
    <source>
        <dbReference type="Pfam" id="PF09402"/>
    </source>
</evidence>
<keyword evidence="4 8" id="KW-1133">Transmembrane helix</keyword>
<dbReference type="InterPro" id="IPR041885">
    <property type="entry name" value="MAN1_winged_helix_dom"/>
</dbReference>
<evidence type="ECO:0000256" key="6">
    <source>
        <dbReference type="ARBA" id="ARBA00023242"/>
    </source>
</evidence>
<feature type="transmembrane region" description="Helical" evidence="8">
    <location>
        <begin position="232"/>
        <end position="250"/>
    </location>
</feature>
<keyword evidence="6" id="KW-0539">Nucleus</keyword>
<dbReference type="AlphaFoldDB" id="A0A833RIR6"/>
<evidence type="ECO:0000256" key="7">
    <source>
        <dbReference type="SAM" id="MobiDB-lite"/>
    </source>
</evidence>
<organism evidence="10 11">
    <name type="scientific">Carex littledalei</name>
    <dbReference type="NCBI Taxonomy" id="544730"/>
    <lineage>
        <taxon>Eukaryota</taxon>
        <taxon>Viridiplantae</taxon>
        <taxon>Streptophyta</taxon>
        <taxon>Embryophyta</taxon>
        <taxon>Tracheophyta</taxon>
        <taxon>Spermatophyta</taxon>
        <taxon>Magnoliopsida</taxon>
        <taxon>Liliopsida</taxon>
        <taxon>Poales</taxon>
        <taxon>Cyperaceae</taxon>
        <taxon>Cyperoideae</taxon>
        <taxon>Cariceae</taxon>
        <taxon>Carex</taxon>
        <taxon>Carex subgen. Euthyceras</taxon>
    </lineage>
</organism>
<protein>
    <submittedName>
        <fullName evidence="10">Man1-Src1p-C-terminal domain-containing protein</fullName>
    </submittedName>
</protein>
<sequence length="391" mass="44940">METSMAKKRSRKNKPRDTTSSHRLPFLNEPSTSLFPSKGELLRLVAVLAIAASVSVACHFIIQFLNRRPKPFCDSVDLVPPDSLYRQDFCEPCPTNAHCHDGKFECVRGYQKHGKMCIEDGVINRKAKELSELLEQYICDAHARVLCGEAGNIWFQDADVTRILDEQIAKGYSFLKDDGLEYAKLKAMERVESSLERRDNFNGIKEFKCPESLAELHKSTSCLMRQWIHRNIGLLVLSTFLLIVSLRISWRTHQRRVLSKRAEQLYNQVVCDILEDNASNCCNGDRKESDPWVVASWLRDHLLLPKERKNVMLWKKVEELIQEDSRIDQYPRIIKGESKIVLEWQVDGTLSSKIKRMQAAEKSRSGGNVSATCMHEEKKERKPIFGVKLFA</sequence>
<dbReference type="Proteomes" id="UP000623129">
    <property type="component" value="Unassembled WGS sequence"/>
</dbReference>
<dbReference type="OrthoDB" id="341403at2759"/>
<dbReference type="InterPro" id="IPR018996">
    <property type="entry name" value="Man1/Src1-like_C"/>
</dbReference>
<feature type="region of interest" description="Disordered" evidence="7">
    <location>
        <begin position="1"/>
        <end position="25"/>
    </location>
</feature>
<evidence type="ECO:0000313" key="11">
    <source>
        <dbReference type="Proteomes" id="UP000623129"/>
    </source>
</evidence>
<dbReference type="InterPro" id="IPR044780">
    <property type="entry name" value="Heh2/Src1"/>
</dbReference>
<dbReference type="GO" id="GO:0005637">
    <property type="term" value="C:nuclear inner membrane"/>
    <property type="evidence" value="ECO:0007669"/>
    <property type="project" value="UniProtKB-SubCell"/>
</dbReference>
<feature type="compositionally biased region" description="Basic residues" evidence="7">
    <location>
        <begin position="1"/>
        <end position="14"/>
    </location>
</feature>
<evidence type="ECO:0000256" key="2">
    <source>
        <dbReference type="ARBA" id="ARBA00022553"/>
    </source>
</evidence>
<dbReference type="GO" id="GO:0003682">
    <property type="term" value="F:chromatin binding"/>
    <property type="evidence" value="ECO:0007669"/>
    <property type="project" value="InterPro"/>
</dbReference>
<dbReference type="Pfam" id="PF09402">
    <property type="entry name" value="MSC"/>
    <property type="match status" value="1"/>
</dbReference>
<comment type="subcellular location">
    <subcellularLocation>
        <location evidence="1">Nucleus inner membrane</location>
    </subcellularLocation>
</comment>
<reference evidence="10" key="1">
    <citation type="submission" date="2020-01" db="EMBL/GenBank/DDBJ databases">
        <title>Genome sequence of Kobresia littledalei, the first chromosome-level genome in the family Cyperaceae.</title>
        <authorList>
            <person name="Qu G."/>
        </authorList>
    </citation>
    <scope>NUCLEOTIDE SEQUENCE</scope>
    <source>
        <strain evidence="10">C.B.Clarke</strain>
        <tissue evidence="10">Leaf</tissue>
    </source>
</reference>
<evidence type="ECO:0000256" key="4">
    <source>
        <dbReference type="ARBA" id="ARBA00022989"/>
    </source>
</evidence>
<dbReference type="PANTHER" id="PTHR47808">
    <property type="entry name" value="INNER NUCLEAR MEMBRANE PROTEIN HEH2-RELATED"/>
    <property type="match status" value="1"/>
</dbReference>
<dbReference type="PANTHER" id="PTHR47808:SF2">
    <property type="entry name" value="LEM DOMAIN-CONTAINING PROTEIN 2"/>
    <property type="match status" value="1"/>
</dbReference>
<evidence type="ECO:0000313" key="10">
    <source>
        <dbReference type="EMBL" id="KAF3336038.1"/>
    </source>
</evidence>
<evidence type="ECO:0000256" key="3">
    <source>
        <dbReference type="ARBA" id="ARBA00022692"/>
    </source>
</evidence>
<keyword evidence="3 8" id="KW-0812">Transmembrane</keyword>
<gene>
    <name evidence="10" type="ORF">FCM35_KLT20545</name>
</gene>
<evidence type="ECO:0000256" key="5">
    <source>
        <dbReference type="ARBA" id="ARBA00023136"/>
    </source>
</evidence>
<accession>A0A833RIR6</accession>
<evidence type="ECO:0000256" key="1">
    <source>
        <dbReference type="ARBA" id="ARBA00004540"/>
    </source>
</evidence>